<organism evidence="3 4">
    <name type="scientific">Microbacterium helvum</name>
    <dbReference type="NCBI Taxonomy" id="2773713"/>
    <lineage>
        <taxon>Bacteria</taxon>
        <taxon>Bacillati</taxon>
        <taxon>Actinomycetota</taxon>
        <taxon>Actinomycetes</taxon>
        <taxon>Micrococcales</taxon>
        <taxon>Microbacteriaceae</taxon>
        <taxon>Microbacterium</taxon>
    </lineage>
</organism>
<comment type="caution">
    <text evidence="3">The sequence shown here is derived from an EMBL/GenBank/DDBJ whole genome shotgun (WGS) entry which is preliminary data.</text>
</comment>
<dbReference type="PANTHER" id="PTHR38045:SF1">
    <property type="entry name" value="HEPARINASE II_III-LIKE PROTEIN"/>
    <property type="match status" value="1"/>
</dbReference>
<dbReference type="PANTHER" id="PTHR38045">
    <property type="entry name" value="CHROMOSOME 1, WHOLE GENOME SHOTGUN SEQUENCE"/>
    <property type="match status" value="1"/>
</dbReference>
<dbReference type="Proteomes" id="UP000598426">
    <property type="component" value="Unassembled WGS sequence"/>
</dbReference>
<dbReference type="RefSeq" id="WP_191171705.1">
    <property type="nucleotide sequence ID" value="NZ_JACXZS010000006.1"/>
</dbReference>
<proteinExistence type="predicted"/>
<accession>A0ABR8NPG6</accession>
<dbReference type="Gene3D" id="2.70.98.70">
    <property type="match status" value="1"/>
</dbReference>
<dbReference type="EMBL" id="JACXZS010000006">
    <property type="protein sequence ID" value="MBD3942074.1"/>
    <property type="molecule type" value="Genomic_DNA"/>
</dbReference>
<dbReference type="InterPro" id="IPR012480">
    <property type="entry name" value="Hepar_II_III_C"/>
</dbReference>
<evidence type="ECO:0000259" key="2">
    <source>
        <dbReference type="Pfam" id="PF07940"/>
    </source>
</evidence>
<dbReference type="Pfam" id="PF07940">
    <property type="entry name" value="Hepar_II_III_C"/>
    <property type="match status" value="1"/>
</dbReference>
<sequence length="606" mass="66140">MNAPAGPDAASATAVAPTGPAAVFAEGRDPALWRRPIPNARVAASADRILRRALDAIDTPIPALGFALYRRFDVDDDRMAFQNAYFDRRRRLYAAAIGALLSDEVPISEAEDAIWAICDEYAWALPAHIPELSAPHPEVPHDEIIDLFSAETAFFLAEIANLLEGRLHPLVRARIEREVERRVFTPFRERVWFWETVETNWSGVCAAGVGIAALHLDASGLDAILDRCTAAMGAMMDGYGDDGVCVEGLNYWSYGFGHFVMYAEALRQSRGVDLWAGTDRWSADKAAIIAGFAAQVSLGGRAVAAFSDSAAFGLVSPAMVTFLERRDPTVPHAPVELWAEQPETSHNWGLLVRTFVWARDAAPDADLPLAPDRWLADAEWLVARRMAEIGGDSVEVGFAAKGGNNAEPHNHNDLGSFVFAVAGEPLLSELGMGLYDGRYFLEEYRYGVPTAGSHGHSVPIVGGVRQHHGPHARALVERVSVAPEGAELTLDLRAGYDVPELQELTRELRFRGPTMQVRDRFAASAPLEFVDRLVSLFPIALEADGAIILGERSAVRLSWDATRWTPRLATLEYRTHEDEPATAFALDLSTVDVAAECVVTIEVVTP</sequence>
<dbReference type="SUPFAM" id="SSF48230">
    <property type="entry name" value="Chondroitin AC/alginate lyase"/>
    <property type="match status" value="1"/>
</dbReference>
<comment type="subcellular location">
    <subcellularLocation>
        <location evidence="1">Cell envelope</location>
    </subcellularLocation>
</comment>
<dbReference type="Gene3D" id="1.50.10.100">
    <property type="entry name" value="Chondroitin AC/alginate lyase"/>
    <property type="match status" value="1"/>
</dbReference>
<evidence type="ECO:0000256" key="1">
    <source>
        <dbReference type="ARBA" id="ARBA00004196"/>
    </source>
</evidence>
<keyword evidence="4" id="KW-1185">Reference proteome</keyword>
<evidence type="ECO:0000313" key="4">
    <source>
        <dbReference type="Proteomes" id="UP000598426"/>
    </source>
</evidence>
<gene>
    <name evidence="3" type="ORF">IF188_10235</name>
</gene>
<reference evidence="3 4" key="1">
    <citation type="submission" date="2020-09" db="EMBL/GenBank/DDBJ databases">
        <title>Isolation and identification of active actinomycetes.</title>
        <authorList>
            <person name="Li X."/>
        </authorList>
    </citation>
    <scope>NUCLEOTIDE SEQUENCE [LARGE SCALE GENOMIC DNA]</scope>
    <source>
        <strain evidence="3 4">NEAU-LLC</strain>
    </source>
</reference>
<dbReference type="InterPro" id="IPR008929">
    <property type="entry name" value="Chondroitin_lyas"/>
</dbReference>
<feature type="domain" description="Heparinase II/III-like C-terminal" evidence="2">
    <location>
        <begin position="399"/>
        <end position="530"/>
    </location>
</feature>
<evidence type="ECO:0000313" key="3">
    <source>
        <dbReference type="EMBL" id="MBD3942074.1"/>
    </source>
</evidence>
<name>A0ABR8NPG6_9MICO</name>
<protein>
    <submittedName>
        <fullName evidence="3">Heparinase II/III family protein</fullName>
    </submittedName>
</protein>